<name>A0ABU5LI09_9GAMM</name>
<evidence type="ECO:0000313" key="3">
    <source>
        <dbReference type="EMBL" id="MDZ7279579.1"/>
    </source>
</evidence>
<dbReference type="Proteomes" id="UP001288620">
    <property type="component" value="Unassembled WGS sequence"/>
</dbReference>
<keyword evidence="4" id="KW-1185">Reference proteome</keyword>
<dbReference type="Pfam" id="PF11575">
    <property type="entry name" value="FhuF_C"/>
    <property type="match status" value="1"/>
</dbReference>
<protein>
    <submittedName>
        <fullName evidence="3">Siderophore-iron reductase FhuF</fullName>
    </submittedName>
</protein>
<gene>
    <name evidence="3" type="primary">fhuF</name>
    <name evidence="3" type="ORF">N4G40_15065</name>
</gene>
<dbReference type="Pfam" id="PF06276">
    <property type="entry name" value="FhuF"/>
    <property type="match status" value="1"/>
</dbReference>
<evidence type="ECO:0000313" key="4">
    <source>
        <dbReference type="Proteomes" id="UP001288620"/>
    </source>
</evidence>
<feature type="domain" description="Aerobactin siderophore biosynthesis IucA/IucC-like C-terminal" evidence="1">
    <location>
        <begin position="93"/>
        <end position="238"/>
    </location>
</feature>
<sequence length="270" mass="31298">MATFSQPHPRTRTLPLIFMQHDRSLARVLDDLLREQQPAMLDYFTLTQPAPADALTLAQWSTPATFQRLTQRYCDYLYRQHPDVAPEAKPVQSLWAQWYFGLLLSPLLQMLLCEPRALKCDPHLIHVLFHENGHPCAFWMDVEEDEEARHMNAQQRIDRLIQRCLVPAVQGITQHGDINARLIWNNMGFSFYWFLGELKKQLPAFTVLQLEQAIFFRKTLLDGSDNPLYRTMIPRDGDMVRRSCCQRYRIPDVARCGNCTLSAAAPADNL</sequence>
<proteinExistence type="predicted"/>
<accession>A0ABU5LI09</accession>
<organism evidence="3 4">
    <name type="scientific">Pantoea eucrina</name>
    <dbReference type="NCBI Taxonomy" id="472693"/>
    <lineage>
        <taxon>Bacteria</taxon>
        <taxon>Pseudomonadati</taxon>
        <taxon>Pseudomonadota</taxon>
        <taxon>Gammaproteobacteria</taxon>
        <taxon>Enterobacterales</taxon>
        <taxon>Erwiniaceae</taxon>
        <taxon>Pantoea</taxon>
    </lineage>
</organism>
<dbReference type="InterPro" id="IPR024726">
    <property type="entry name" value="FhuF_C"/>
</dbReference>
<feature type="domain" description="Ferric siderophore reductase C-terminal" evidence="2">
    <location>
        <begin position="241"/>
        <end position="261"/>
    </location>
</feature>
<dbReference type="PRINTS" id="PR01714">
    <property type="entry name" value="2FE2SRDCTASE"/>
</dbReference>
<evidence type="ECO:0000259" key="2">
    <source>
        <dbReference type="Pfam" id="PF11575"/>
    </source>
</evidence>
<dbReference type="RefSeq" id="WP_322543398.1">
    <property type="nucleotide sequence ID" value="NZ_JAOBTT010000001.1"/>
</dbReference>
<comment type="caution">
    <text evidence="3">The sequence shown here is derived from an EMBL/GenBank/DDBJ whole genome shotgun (WGS) entry which is preliminary data.</text>
</comment>
<dbReference type="NCBIfam" id="TIGR03951">
    <property type="entry name" value="Fe_III_red_FhuF"/>
    <property type="match status" value="1"/>
</dbReference>
<dbReference type="InterPro" id="IPR008090">
    <property type="entry name" value="Fe_iron_reduct"/>
</dbReference>
<reference evidence="4" key="1">
    <citation type="submission" date="2023-07" db="EMBL/GenBank/DDBJ databases">
        <title>Structural and functional analysis of rice phyllospheric bacteria for their antimicrobial properties and defense elicitation against blast disease.</title>
        <authorList>
            <person name="Sahu K.P."/>
            <person name="Asharani P."/>
            <person name="Kumar M."/>
            <person name="Reddy B."/>
            <person name="Kumar A."/>
        </authorList>
    </citation>
    <scope>NUCLEOTIDE SEQUENCE [LARGE SCALE GENOMIC DNA]</scope>
    <source>
        <strain evidence="4">OsEp_Plm_30P10</strain>
    </source>
</reference>
<dbReference type="InterPro" id="IPR022770">
    <property type="entry name" value="IucA/IucC-like_C"/>
</dbReference>
<dbReference type="EMBL" id="JAOBTT010000001">
    <property type="protein sequence ID" value="MDZ7279579.1"/>
    <property type="molecule type" value="Genomic_DNA"/>
</dbReference>
<evidence type="ECO:0000259" key="1">
    <source>
        <dbReference type="Pfam" id="PF06276"/>
    </source>
</evidence>
<dbReference type="NCBIfam" id="NF007932">
    <property type="entry name" value="PRK10647.1"/>
    <property type="match status" value="1"/>
</dbReference>